<dbReference type="AlphaFoldDB" id="A0A2S7IUW5"/>
<keyword evidence="3" id="KW-1185">Reference proteome</keyword>
<evidence type="ECO:0000313" key="3">
    <source>
        <dbReference type="Proteomes" id="UP000238493"/>
    </source>
</evidence>
<accession>A0A2S7IUW5</accession>
<evidence type="ECO:0000256" key="1">
    <source>
        <dbReference type="SAM" id="MobiDB-lite"/>
    </source>
</evidence>
<proteinExistence type="predicted"/>
<organism evidence="2 3">
    <name type="scientific">Brucella oryzae</name>
    <dbReference type="NCBI Taxonomy" id="335286"/>
    <lineage>
        <taxon>Bacteria</taxon>
        <taxon>Pseudomonadati</taxon>
        <taxon>Pseudomonadota</taxon>
        <taxon>Alphaproteobacteria</taxon>
        <taxon>Hyphomicrobiales</taxon>
        <taxon>Brucellaceae</taxon>
        <taxon>Brucella/Ochrobactrum group</taxon>
        <taxon>Brucella</taxon>
    </lineage>
</organism>
<dbReference type="RefSeq" id="WP_104757495.1">
    <property type="nucleotide sequence ID" value="NZ_PTRC01000051.1"/>
</dbReference>
<dbReference type="OrthoDB" id="8449810at2"/>
<reference evidence="2 3" key="1">
    <citation type="submission" date="2018-02" db="EMBL/GenBank/DDBJ databases">
        <title>Draft genome sequence of Ochrobactrum oryzae found in Brazil.</title>
        <authorList>
            <person name="Cerdeira L."/>
            <person name="Andrade F."/>
            <person name="Zacariotto T."/>
            <person name="Barbosa B."/>
            <person name="Santos S."/>
            <person name="Cassetari V."/>
            <person name="Lincopan N."/>
        </authorList>
    </citation>
    <scope>NUCLEOTIDE SEQUENCE [LARGE SCALE GENOMIC DNA]</scope>
    <source>
        <strain evidence="2 3">OA447</strain>
    </source>
</reference>
<dbReference type="EMBL" id="PTRC01000051">
    <property type="protein sequence ID" value="PQA71720.1"/>
    <property type="molecule type" value="Genomic_DNA"/>
</dbReference>
<comment type="caution">
    <text evidence="2">The sequence shown here is derived from an EMBL/GenBank/DDBJ whole genome shotgun (WGS) entry which is preliminary data.</text>
</comment>
<protein>
    <submittedName>
        <fullName evidence="2">Uncharacterized protein</fullName>
    </submittedName>
</protein>
<feature type="compositionally biased region" description="Polar residues" evidence="1">
    <location>
        <begin position="22"/>
        <end position="32"/>
    </location>
</feature>
<sequence length="90" mass="9869">MSSQNTFFPKTTGTRFRRSTKPAKTSLGSTDTVSHQDISAAIRDLQPIRRGDEIFITLNGEEVKLSAMQAQLIMRAWVEVVGGAFVAAKV</sequence>
<dbReference type="Proteomes" id="UP000238493">
    <property type="component" value="Unassembled WGS sequence"/>
</dbReference>
<feature type="region of interest" description="Disordered" evidence="1">
    <location>
        <begin position="1"/>
        <end position="32"/>
    </location>
</feature>
<feature type="compositionally biased region" description="Polar residues" evidence="1">
    <location>
        <begin position="1"/>
        <end position="14"/>
    </location>
</feature>
<gene>
    <name evidence="2" type="ORF">C3731_20760</name>
</gene>
<name>A0A2S7IUW5_9HYPH</name>
<evidence type="ECO:0000313" key="2">
    <source>
        <dbReference type="EMBL" id="PQA71720.1"/>
    </source>
</evidence>